<dbReference type="InterPro" id="IPR012664">
    <property type="entry name" value="CHP02452"/>
</dbReference>
<dbReference type="InterPro" id="IPR043472">
    <property type="entry name" value="Macro_dom-like"/>
</dbReference>
<dbReference type="Proteomes" id="UP001162131">
    <property type="component" value="Unassembled WGS sequence"/>
</dbReference>
<comment type="caution">
    <text evidence="2">The sequence shown here is derived from an EMBL/GenBank/DDBJ whole genome shotgun (WGS) entry which is preliminary data.</text>
</comment>
<reference evidence="2" key="1">
    <citation type="submission" date="2021-09" db="EMBL/GenBank/DDBJ databases">
        <authorList>
            <consortium name="AG Swart"/>
            <person name="Singh M."/>
            <person name="Singh A."/>
            <person name="Seah K."/>
            <person name="Emmerich C."/>
        </authorList>
    </citation>
    <scope>NUCLEOTIDE SEQUENCE</scope>
    <source>
        <strain evidence="2">ATCC30299</strain>
    </source>
</reference>
<evidence type="ECO:0000259" key="1">
    <source>
        <dbReference type="Pfam" id="PF10021"/>
    </source>
</evidence>
<name>A0AAU9ISC9_9CILI</name>
<dbReference type="NCBIfam" id="TIGR02452">
    <property type="entry name" value="TIGR02452 family protein"/>
    <property type="match status" value="1"/>
</dbReference>
<dbReference type="AlphaFoldDB" id="A0AAU9ISC9"/>
<evidence type="ECO:0000313" key="3">
    <source>
        <dbReference type="Proteomes" id="UP001162131"/>
    </source>
</evidence>
<proteinExistence type="predicted"/>
<dbReference type="PANTHER" id="PTHR35596:SF1">
    <property type="entry name" value="MICROBIAL-TYPE PARG CATALYTIC DOMAIN-CONTAINING PROTEIN"/>
    <property type="match status" value="1"/>
</dbReference>
<dbReference type="PIRSF" id="PIRSF014899">
    <property type="entry name" value="UCP014899"/>
    <property type="match status" value="1"/>
</dbReference>
<dbReference type="Pfam" id="PF10021">
    <property type="entry name" value="PARG_cat_microb"/>
    <property type="match status" value="1"/>
</dbReference>
<dbReference type="EMBL" id="CAJZBQ010000018">
    <property type="protein sequence ID" value="CAG9317737.1"/>
    <property type="molecule type" value="Genomic_DNA"/>
</dbReference>
<dbReference type="InterPro" id="IPR019261">
    <property type="entry name" value="PARG_cat_microbial"/>
</dbReference>
<dbReference type="Gene3D" id="3.40.220.10">
    <property type="entry name" value="Leucine Aminopeptidase, subunit E, domain 1"/>
    <property type="match status" value="1"/>
</dbReference>
<accession>A0AAU9ISC9</accession>
<dbReference type="PANTHER" id="PTHR35596">
    <property type="entry name" value="DUF2263 DOMAIN-CONTAINING PROTEIN"/>
    <property type="match status" value="1"/>
</dbReference>
<feature type="domain" description="Microbial-type PARG catalytic" evidence="1">
    <location>
        <begin position="30"/>
        <end position="166"/>
    </location>
</feature>
<sequence length="301" mass="34286">MRSIHEAYSKSLASLSDSQRRNMRMKVYHETIEIVRQGRYPLPSGIFVDLIKDQDREALQRNMQISHPSDLTLPPFQMTNTRVIVYDGDCIEAGIQMKRLGFNPVILNMANTRTPGGGVTSGAGAQEESIFRRTNYFQHLKDNLAVRYPISLTGAVYSPDVVVFRDTEASQYSLFEEPINLSFIACAALRNPDLANQHYKPKDLETMRHKIRAIYSLSAANMHNCLILSAFGCGAYKNPPIEVARLFREQLETSEFQGRFERVIFAIFNDHNSQRQHNPQGNIKPFSDIFETPIVDLNQLN</sequence>
<evidence type="ECO:0000313" key="2">
    <source>
        <dbReference type="EMBL" id="CAG9317737.1"/>
    </source>
</evidence>
<gene>
    <name evidence="2" type="ORF">BSTOLATCC_MIC18979</name>
</gene>
<protein>
    <recommendedName>
        <fullName evidence="1">Microbial-type PARG catalytic domain-containing protein</fullName>
    </recommendedName>
</protein>
<organism evidence="2 3">
    <name type="scientific">Blepharisma stoltei</name>
    <dbReference type="NCBI Taxonomy" id="1481888"/>
    <lineage>
        <taxon>Eukaryota</taxon>
        <taxon>Sar</taxon>
        <taxon>Alveolata</taxon>
        <taxon>Ciliophora</taxon>
        <taxon>Postciliodesmatophora</taxon>
        <taxon>Heterotrichea</taxon>
        <taxon>Heterotrichida</taxon>
        <taxon>Blepharismidae</taxon>
        <taxon>Blepharisma</taxon>
    </lineage>
</organism>
<dbReference type="SUPFAM" id="SSF52949">
    <property type="entry name" value="Macro domain-like"/>
    <property type="match status" value="1"/>
</dbReference>
<keyword evidence="3" id="KW-1185">Reference proteome</keyword>